<keyword evidence="2" id="KW-0810">Translation regulation</keyword>
<sequence>MEKNDVLKQIIKSIDDKKAQDIVALDVQGISTFADYFVICTGSSNTQVKAIADNIEKELKEKSNLYAMRKEGYQQGHWVLLDYNNIIVHVFLPDDREFYDLERLWGDAKRLEIETILGE</sequence>
<gene>
    <name evidence="2" type="primary">rsfS</name>
    <name evidence="3" type="ORF">SAMN00017405_0856</name>
</gene>
<dbReference type="PANTHER" id="PTHR21043">
    <property type="entry name" value="IOJAP SUPERFAMILY ORTHOLOG"/>
    <property type="match status" value="1"/>
</dbReference>
<dbReference type="Pfam" id="PF02410">
    <property type="entry name" value="RsfS"/>
    <property type="match status" value="1"/>
</dbReference>
<evidence type="ECO:0000256" key="2">
    <source>
        <dbReference type="HAMAP-Rule" id="MF_01477"/>
    </source>
</evidence>
<keyword evidence="4" id="KW-1185">Reference proteome</keyword>
<dbReference type="Gene3D" id="3.30.460.10">
    <property type="entry name" value="Beta Polymerase, domain 2"/>
    <property type="match status" value="1"/>
</dbReference>
<dbReference type="SUPFAM" id="SSF81301">
    <property type="entry name" value="Nucleotidyltransferase"/>
    <property type="match status" value="1"/>
</dbReference>
<dbReference type="STRING" id="656914.SAMN00017405_0856"/>
<dbReference type="GO" id="GO:0017148">
    <property type="term" value="P:negative regulation of translation"/>
    <property type="evidence" value="ECO:0007669"/>
    <property type="project" value="UniProtKB-UniRule"/>
</dbReference>
<dbReference type="PANTHER" id="PTHR21043:SF0">
    <property type="entry name" value="MITOCHONDRIAL ASSEMBLY OF RIBOSOMAL LARGE SUBUNIT PROTEIN 1"/>
    <property type="match status" value="1"/>
</dbReference>
<dbReference type="InterPro" id="IPR043519">
    <property type="entry name" value="NT_sf"/>
</dbReference>
<name>A0A1W1UGQ8_DESTI</name>
<comment type="function">
    <text evidence="2">Functions as a ribosomal silencing factor. Interacts with ribosomal protein uL14 (rplN), blocking formation of intersubunit bridge B8. Prevents association of the 30S and 50S ribosomal subunits and the formation of functional ribosomes, thus repressing translation.</text>
</comment>
<keyword evidence="2" id="KW-0963">Cytoplasm</keyword>
<dbReference type="GO" id="GO:0005737">
    <property type="term" value="C:cytoplasm"/>
    <property type="evidence" value="ECO:0007669"/>
    <property type="project" value="UniProtKB-SubCell"/>
</dbReference>
<dbReference type="Proteomes" id="UP000192731">
    <property type="component" value="Unassembled WGS sequence"/>
</dbReference>
<dbReference type="AlphaFoldDB" id="A0A1W1UGQ8"/>
<accession>A0A1W1UGQ8</accession>
<dbReference type="GO" id="GO:0090071">
    <property type="term" value="P:negative regulation of ribosome biogenesis"/>
    <property type="evidence" value="ECO:0007669"/>
    <property type="project" value="UniProtKB-UniRule"/>
</dbReference>
<comment type="similarity">
    <text evidence="1 2">Belongs to the Iojap/RsfS family.</text>
</comment>
<comment type="subunit">
    <text evidence="2">Interacts with ribosomal protein uL14 (rplN).</text>
</comment>
<keyword evidence="2" id="KW-0678">Repressor</keyword>
<protein>
    <recommendedName>
        <fullName evidence="2">Ribosomal silencing factor RsfS</fullName>
    </recommendedName>
</protein>
<dbReference type="NCBIfam" id="TIGR00090">
    <property type="entry name" value="rsfS_iojap_ybeB"/>
    <property type="match status" value="1"/>
</dbReference>
<dbReference type="EMBL" id="FWWT01000005">
    <property type="protein sequence ID" value="SMB80285.1"/>
    <property type="molecule type" value="Genomic_DNA"/>
</dbReference>
<dbReference type="RefSeq" id="WP_084051958.1">
    <property type="nucleotide sequence ID" value="NZ_FWWT01000005.1"/>
</dbReference>
<dbReference type="InterPro" id="IPR004394">
    <property type="entry name" value="Iojap/RsfS/C7orf30"/>
</dbReference>
<dbReference type="GO" id="GO:0042256">
    <property type="term" value="P:cytosolic ribosome assembly"/>
    <property type="evidence" value="ECO:0007669"/>
    <property type="project" value="UniProtKB-UniRule"/>
</dbReference>
<proteinExistence type="inferred from homology"/>
<dbReference type="GO" id="GO:0043023">
    <property type="term" value="F:ribosomal large subunit binding"/>
    <property type="evidence" value="ECO:0007669"/>
    <property type="project" value="TreeGrafter"/>
</dbReference>
<evidence type="ECO:0000313" key="4">
    <source>
        <dbReference type="Proteomes" id="UP000192731"/>
    </source>
</evidence>
<evidence type="ECO:0000256" key="1">
    <source>
        <dbReference type="ARBA" id="ARBA00010574"/>
    </source>
</evidence>
<dbReference type="HAMAP" id="MF_01477">
    <property type="entry name" value="Iojap_RsfS"/>
    <property type="match status" value="1"/>
</dbReference>
<organism evidence="3 4">
    <name type="scientific">Desulfonispora thiosulfatigenes DSM 11270</name>
    <dbReference type="NCBI Taxonomy" id="656914"/>
    <lineage>
        <taxon>Bacteria</taxon>
        <taxon>Bacillati</taxon>
        <taxon>Bacillota</taxon>
        <taxon>Clostridia</taxon>
        <taxon>Eubacteriales</taxon>
        <taxon>Peptococcaceae</taxon>
        <taxon>Desulfonispora</taxon>
    </lineage>
</organism>
<comment type="subcellular location">
    <subcellularLocation>
        <location evidence="2">Cytoplasm</location>
    </subcellularLocation>
</comment>
<dbReference type="OrthoDB" id="9793681at2"/>
<reference evidence="3 4" key="1">
    <citation type="submission" date="2017-04" db="EMBL/GenBank/DDBJ databases">
        <authorList>
            <person name="Afonso C.L."/>
            <person name="Miller P.J."/>
            <person name="Scott M.A."/>
            <person name="Spackman E."/>
            <person name="Goraichik I."/>
            <person name="Dimitrov K.M."/>
            <person name="Suarez D.L."/>
            <person name="Swayne D.E."/>
        </authorList>
    </citation>
    <scope>NUCLEOTIDE SEQUENCE [LARGE SCALE GENOMIC DNA]</scope>
    <source>
        <strain evidence="3 4">DSM 11270</strain>
    </source>
</reference>
<evidence type="ECO:0000313" key="3">
    <source>
        <dbReference type="EMBL" id="SMB80285.1"/>
    </source>
</evidence>